<gene>
    <name evidence="8" type="ORF">LOSG293_020890</name>
</gene>
<feature type="transmembrane region" description="Helical" evidence="6">
    <location>
        <begin position="12"/>
        <end position="33"/>
    </location>
</feature>
<organism evidence="8 9">
    <name type="scientific">Secundilactobacillus oryzae JCM 18671</name>
    <dbReference type="NCBI Taxonomy" id="1291743"/>
    <lineage>
        <taxon>Bacteria</taxon>
        <taxon>Bacillati</taxon>
        <taxon>Bacillota</taxon>
        <taxon>Bacilli</taxon>
        <taxon>Lactobacillales</taxon>
        <taxon>Lactobacillaceae</taxon>
        <taxon>Secundilactobacillus</taxon>
    </lineage>
</organism>
<dbReference type="STRING" id="1291743.LOSG293_020890"/>
<feature type="transmembrane region" description="Helical" evidence="6">
    <location>
        <begin position="45"/>
        <end position="62"/>
    </location>
</feature>
<dbReference type="AlphaFoldDB" id="A0A081BGI3"/>
<dbReference type="InterPro" id="IPR020846">
    <property type="entry name" value="MFS_dom"/>
</dbReference>
<feature type="transmembrane region" description="Helical" evidence="6">
    <location>
        <begin position="209"/>
        <end position="230"/>
    </location>
</feature>
<name>A0A081BGI3_9LACO</name>
<feature type="transmembrane region" description="Helical" evidence="6">
    <location>
        <begin position="305"/>
        <end position="328"/>
    </location>
</feature>
<dbReference type="eggNOG" id="COG2814">
    <property type="taxonomic scope" value="Bacteria"/>
</dbReference>
<protein>
    <submittedName>
        <fullName evidence="8">Major facilitator superfamily transporter</fullName>
    </submittedName>
</protein>
<dbReference type="Gene3D" id="1.20.1250.20">
    <property type="entry name" value="MFS general substrate transporter like domains"/>
    <property type="match status" value="1"/>
</dbReference>
<feature type="transmembrane region" description="Helical" evidence="6">
    <location>
        <begin position="281"/>
        <end position="299"/>
    </location>
</feature>
<dbReference type="Pfam" id="PF07690">
    <property type="entry name" value="MFS_1"/>
    <property type="match status" value="1"/>
</dbReference>
<feature type="transmembrane region" description="Helical" evidence="6">
    <location>
        <begin position="340"/>
        <end position="361"/>
    </location>
</feature>
<dbReference type="PROSITE" id="PS50850">
    <property type="entry name" value="MFS"/>
    <property type="match status" value="1"/>
</dbReference>
<feature type="transmembrane region" description="Helical" evidence="6">
    <location>
        <begin position="74"/>
        <end position="97"/>
    </location>
</feature>
<dbReference type="PANTHER" id="PTHR23504">
    <property type="entry name" value="MAJOR FACILITATOR SUPERFAMILY DOMAIN-CONTAINING PROTEIN 10"/>
    <property type="match status" value="1"/>
</dbReference>
<evidence type="ECO:0000256" key="1">
    <source>
        <dbReference type="ARBA" id="ARBA00004651"/>
    </source>
</evidence>
<dbReference type="EMBL" id="BBJM01000002">
    <property type="protein sequence ID" value="GAK47151.1"/>
    <property type="molecule type" value="Genomic_DNA"/>
</dbReference>
<feature type="transmembrane region" description="Helical" evidence="6">
    <location>
        <begin position="133"/>
        <end position="155"/>
    </location>
</feature>
<feature type="transmembrane region" description="Helical" evidence="6">
    <location>
        <begin position="161"/>
        <end position="181"/>
    </location>
</feature>
<keyword evidence="9" id="KW-1185">Reference proteome</keyword>
<keyword evidence="2" id="KW-0813">Transport</keyword>
<keyword evidence="4 6" id="KW-1133">Transmembrane helix</keyword>
<dbReference type="PANTHER" id="PTHR23504:SF115">
    <property type="entry name" value="MULTIDRUG RESISTANCE PROTEIN 2"/>
    <property type="match status" value="1"/>
</dbReference>
<dbReference type="CDD" id="cd17325">
    <property type="entry name" value="MFS_MdtG_SLC18_like"/>
    <property type="match status" value="1"/>
</dbReference>
<dbReference type="OrthoDB" id="9793283at2"/>
<keyword evidence="3 6" id="KW-0812">Transmembrane</keyword>
<feature type="transmembrane region" description="Helical" evidence="6">
    <location>
        <begin position="367"/>
        <end position="386"/>
    </location>
</feature>
<evidence type="ECO:0000256" key="3">
    <source>
        <dbReference type="ARBA" id="ARBA00022692"/>
    </source>
</evidence>
<proteinExistence type="predicted"/>
<feature type="transmembrane region" description="Helical" evidence="6">
    <location>
        <begin position="250"/>
        <end position="269"/>
    </location>
</feature>
<dbReference type="Proteomes" id="UP000028700">
    <property type="component" value="Unassembled WGS sequence"/>
</dbReference>
<dbReference type="SUPFAM" id="SSF103473">
    <property type="entry name" value="MFS general substrate transporter"/>
    <property type="match status" value="1"/>
</dbReference>
<sequence length="398" mass="43843">MTKQVRRAITILILAEFLVCLGISLVIPVMPFLRNEYHFTATEMGIMSSLFAFAQFAASPIIGRFSDKTGRKPVLVVGLFLFMVSEALFAITNQLLFFNISRIIGGLSAAMYVPTSMAMAADITTKRQRAKVIGYLSAAFSGGLILGPGLGGILAKFDYKFPFWAAAALGLLSMIALTVLLPKEEDIIPKDEISKEAGELVNRGKIRDILTTAVVILFSMILISSFGLQGFESIYSLYVNQVFHFTMDDIALVLTINGVLSLILQVVLFDRLVLAFQEKRVIRYGFLISLIGTLWIIFAHSKWEVIIATLFAFTAFDILRPAITSLITKISSGNQGLMNGMNMSLTSIGNIVGPIMSGQLLDMSPHYPYVVVAIFLAISFLMTYLLRNTEERQPSIES</sequence>
<evidence type="ECO:0000313" key="8">
    <source>
        <dbReference type="EMBL" id="GAK47151.1"/>
    </source>
</evidence>
<feature type="transmembrane region" description="Helical" evidence="6">
    <location>
        <begin position="103"/>
        <end position="121"/>
    </location>
</feature>
<feature type="domain" description="Major facilitator superfamily (MFS) profile" evidence="7">
    <location>
        <begin position="8"/>
        <end position="391"/>
    </location>
</feature>
<dbReference type="InterPro" id="IPR036259">
    <property type="entry name" value="MFS_trans_sf"/>
</dbReference>
<reference evidence="8" key="1">
    <citation type="journal article" date="2014" name="Genome Announc.">
        <title>Draft Genome Sequence of Lactobacillus oryzae Strain SG293T.</title>
        <authorList>
            <person name="Tanizawa Y."/>
            <person name="Fujisawa T."/>
            <person name="Mochizuki T."/>
            <person name="Kaminuma E."/>
            <person name="Nakamura Y."/>
            <person name="Tohno M."/>
        </authorList>
    </citation>
    <scope>NUCLEOTIDE SEQUENCE [LARGE SCALE GENOMIC DNA]</scope>
    <source>
        <strain evidence="8">SG293</strain>
    </source>
</reference>
<comment type="subcellular location">
    <subcellularLocation>
        <location evidence="1">Cell membrane</location>
        <topology evidence="1">Multi-pass membrane protein</topology>
    </subcellularLocation>
</comment>
<evidence type="ECO:0000256" key="2">
    <source>
        <dbReference type="ARBA" id="ARBA00022448"/>
    </source>
</evidence>
<dbReference type="GO" id="GO:0005886">
    <property type="term" value="C:plasma membrane"/>
    <property type="evidence" value="ECO:0007669"/>
    <property type="project" value="UniProtKB-SubCell"/>
</dbReference>
<dbReference type="InterPro" id="IPR001958">
    <property type="entry name" value="Tet-R_TetA/multi-R_MdtG-like"/>
</dbReference>
<evidence type="ECO:0000256" key="6">
    <source>
        <dbReference type="SAM" id="Phobius"/>
    </source>
</evidence>
<evidence type="ECO:0000256" key="4">
    <source>
        <dbReference type="ARBA" id="ARBA00022989"/>
    </source>
</evidence>
<dbReference type="RefSeq" id="WP_034526062.1">
    <property type="nucleotide sequence ID" value="NZ_BBJM01000002.1"/>
</dbReference>
<evidence type="ECO:0000313" key="9">
    <source>
        <dbReference type="Proteomes" id="UP000028700"/>
    </source>
</evidence>
<dbReference type="InterPro" id="IPR011701">
    <property type="entry name" value="MFS"/>
</dbReference>
<accession>A0A081BGI3</accession>
<dbReference type="GO" id="GO:0022857">
    <property type="term" value="F:transmembrane transporter activity"/>
    <property type="evidence" value="ECO:0007669"/>
    <property type="project" value="InterPro"/>
</dbReference>
<evidence type="ECO:0000256" key="5">
    <source>
        <dbReference type="ARBA" id="ARBA00023136"/>
    </source>
</evidence>
<evidence type="ECO:0000259" key="7">
    <source>
        <dbReference type="PROSITE" id="PS50850"/>
    </source>
</evidence>
<keyword evidence="5 6" id="KW-0472">Membrane</keyword>
<comment type="caution">
    <text evidence="8">The sequence shown here is derived from an EMBL/GenBank/DDBJ whole genome shotgun (WGS) entry which is preliminary data.</text>
</comment>
<dbReference type="PRINTS" id="PR01035">
    <property type="entry name" value="TCRTETA"/>
</dbReference>